<dbReference type="EMBL" id="JAKOGI010001615">
    <property type="protein sequence ID" value="KAJ8424733.1"/>
    <property type="molecule type" value="Genomic_DNA"/>
</dbReference>
<dbReference type="AlphaFoldDB" id="A0A9Q1GUD3"/>
<sequence length="251" mass="26616">MSTSPRLVPPGGDYYMAHGHALTGTSPTSTYNCDNDPGGANNYTCIGVPVGLRGLGPAGRDGLESREEGGVTERETETLNKARQLVYNTDNSAAHLGPYVAPSATAYHPHPHHQPPPPPHHVYPTRSLMFSGTVHQPPSSDYPHCHHHHHQSCAYMSTSPRLVPPGGDYYMAHGHALTGTSPTSTYNCDNDPSGANNYTCIGVPVGLRGLGPAGRDGLESREEGGVTGSWGRSYVSSSSAGSEQHHLDSPY</sequence>
<accession>A0A9Q1GUD3</accession>
<organism evidence="2 3">
    <name type="scientific">Carnegiea gigantea</name>
    <dbReference type="NCBI Taxonomy" id="171969"/>
    <lineage>
        <taxon>Eukaryota</taxon>
        <taxon>Viridiplantae</taxon>
        <taxon>Streptophyta</taxon>
        <taxon>Embryophyta</taxon>
        <taxon>Tracheophyta</taxon>
        <taxon>Spermatophyta</taxon>
        <taxon>Magnoliopsida</taxon>
        <taxon>eudicotyledons</taxon>
        <taxon>Gunneridae</taxon>
        <taxon>Pentapetalae</taxon>
        <taxon>Caryophyllales</taxon>
        <taxon>Cactineae</taxon>
        <taxon>Cactaceae</taxon>
        <taxon>Cactoideae</taxon>
        <taxon>Echinocereeae</taxon>
        <taxon>Carnegiea</taxon>
    </lineage>
</organism>
<name>A0A9Q1GUD3_9CARY</name>
<feature type="region of interest" description="Disordered" evidence="1">
    <location>
        <begin position="213"/>
        <end position="251"/>
    </location>
</feature>
<evidence type="ECO:0000313" key="2">
    <source>
        <dbReference type="EMBL" id="KAJ8424733.1"/>
    </source>
</evidence>
<dbReference type="OrthoDB" id="1721933at2759"/>
<evidence type="ECO:0000313" key="3">
    <source>
        <dbReference type="Proteomes" id="UP001153076"/>
    </source>
</evidence>
<keyword evidence="3" id="KW-1185">Reference proteome</keyword>
<evidence type="ECO:0000256" key="1">
    <source>
        <dbReference type="SAM" id="MobiDB-lite"/>
    </source>
</evidence>
<protein>
    <submittedName>
        <fullName evidence="2">Uncharacterized protein</fullName>
    </submittedName>
</protein>
<gene>
    <name evidence="2" type="ORF">Cgig2_010033</name>
</gene>
<comment type="caution">
    <text evidence="2">The sequence shown here is derived from an EMBL/GenBank/DDBJ whole genome shotgun (WGS) entry which is preliminary data.</text>
</comment>
<proteinExistence type="predicted"/>
<reference evidence="2" key="1">
    <citation type="submission" date="2022-04" db="EMBL/GenBank/DDBJ databases">
        <title>Carnegiea gigantea Genome sequencing and assembly v2.</title>
        <authorList>
            <person name="Copetti D."/>
            <person name="Sanderson M.J."/>
            <person name="Burquez A."/>
            <person name="Wojciechowski M.F."/>
        </authorList>
    </citation>
    <scope>NUCLEOTIDE SEQUENCE</scope>
    <source>
        <strain evidence="2">SGP5-SGP5p</strain>
        <tissue evidence="2">Aerial part</tissue>
    </source>
</reference>
<dbReference type="Proteomes" id="UP001153076">
    <property type="component" value="Unassembled WGS sequence"/>
</dbReference>
<feature type="compositionally biased region" description="Low complexity" evidence="1">
    <location>
        <begin position="229"/>
        <end position="242"/>
    </location>
</feature>